<dbReference type="OrthoDB" id="9775608at2"/>
<dbReference type="SUPFAM" id="SSF51556">
    <property type="entry name" value="Metallo-dependent hydrolases"/>
    <property type="match status" value="1"/>
</dbReference>
<feature type="binding site" evidence="2">
    <location>
        <position position="225"/>
    </location>
    <ligand>
        <name>a divalent metal cation</name>
        <dbReference type="ChEBI" id="CHEBI:60240"/>
        <label>1</label>
    </ligand>
</feature>
<dbReference type="PIRSF" id="PIRSF005902">
    <property type="entry name" value="DNase_TatD"/>
    <property type="match status" value="1"/>
</dbReference>
<dbReference type="Pfam" id="PF01026">
    <property type="entry name" value="TatD_DNase"/>
    <property type="match status" value="1"/>
</dbReference>
<dbReference type="InterPro" id="IPR032466">
    <property type="entry name" value="Metal_Hydrolase"/>
</dbReference>
<evidence type="ECO:0000313" key="3">
    <source>
        <dbReference type="EMBL" id="RJG24953.1"/>
    </source>
</evidence>
<dbReference type="PANTHER" id="PTHR46124:SF2">
    <property type="entry name" value="D-AMINOACYL-TRNA DEACYLASE"/>
    <property type="match status" value="1"/>
</dbReference>
<dbReference type="GO" id="GO:0016788">
    <property type="term" value="F:hydrolase activity, acting on ester bonds"/>
    <property type="evidence" value="ECO:0007669"/>
    <property type="project" value="InterPro"/>
</dbReference>
<dbReference type="CDD" id="cd01310">
    <property type="entry name" value="TatD_DNAse"/>
    <property type="match status" value="1"/>
</dbReference>
<organism evidence="3 4">
    <name type="scientific">Paenibacillus thiaminolyticus</name>
    <name type="common">Bacillus thiaminolyticus</name>
    <dbReference type="NCBI Taxonomy" id="49283"/>
    <lineage>
        <taxon>Bacteria</taxon>
        <taxon>Bacillati</taxon>
        <taxon>Bacillota</taxon>
        <taxon>Bacilli</taxon>
        <taxon>Bacillales</taxon>
        <taxon>Paenibacillaceae</taxon>
        <taxon>Paenibacillus</taxon>
    </lineage>
</organism>
<keyword evidence="1" id="KW-0378">Hydrolase</keyword>
<feature type="binding site" evidence="2">
    <location>
        <position position="106"/>
    </location>
    <ligand>
        <name>a divalent metal cation</name>
        <dbReference type="ChEBI" id="CHEBI:60240"/>
        <label>1</label>
    </ligand>
</feature>
<dbReference type="InterPro" id="IPR018228">
    <property type="entry name" value="DNase_TatD-rel_CS"/>
</dbReference>
<dbReference type="PROSITE" id="PS01137">
    <property type="entry name" value="TATD_1"/>
    <property type="match status" value="1"/>
</dbReference>
<dbReference type="GO" id="GO:0046872">
    <property type="term" value="F:metal ion binding"/>
    <property type="evidence" value="ECO:0007669"/>
    <property type="project" value="UniProtKB-KW"/>
</dbReference>
<evidence type="ECO:0000313" key="4">
    <source>
        <dbReference type="Proteomes" id="UP000266177"/>
    </source>
</evidence>
<keyword evidence="2" id="KW-0479">Metal-binding</keyword>
<gene>
    <name evidence="3" type="ORF">DQX05_08920</name>
</gene>
<reference evidence="3 4" key="1">
    <citation type="submission" date="2018-09" db="EMBL/GenBank/DDBJ databases">
        <title>Paenibacillus SK2017-BO5.</title>
        <authorList>
            <person name="Piskunova J.V."/>
            <person name="Dubiley S.A."/>
            <person name="Severinov K.V."/>
        </authorList>
    </citation>
    <scope>NUCLEOTIDE SEQUENCE [LARGE SCALE GENOMIC DNA]</scope>
    <source>
        <strain evidence="3 4">BO5</strain>
    </source>
</reference>
<feature type="binding site" evidence="2">
    <location>
        <position position="19"/>
    </location>
    <ligand>
        <name>a divalent metal cation</name>
        <dbReference type="ChEBI" id="CHEBI:60240"/>
        <label>1</label>
    </ligand>
</feature>
<comment type="caution">
    <text evidence="3">The sequence shown here is derived from an EMBL/GenBank/DDBJ whole genome shotgun (WGS) entry which is preliminary data.</text>
</comment>
<accession>A0A3A3GKC9</accession>
<dbReference type="RefSeq" id="WP_119792782.1">
    <property type="nucleotide sequence ID" value="NZ_QYZD01000005.1"/>
</dbReference>
<sequence length="276" mass="31253">MEGRYTATNTERLRFMDAHIHLDGYGPEQRPLLEQSLEAEELDGVIAVSMDAASCREVQRWAERYPGRVHPAYGFHPEQPLPAEQERSALLQWMDERRDAMIAIGEVGLPYYMRQEALRAGGSEAGFPRGAYLELLEAFVQRAAAWDKPIVLHAVYDDAPIVIDLLERYSVRTAHFHWFKGDVKTTERMAGNGYYISFTPDLAYEVEIRELALRYPGDRVMTETDGPWPFEGPFAGQVTLPLMVRDVAASWAALQRLEFGEAAALLRANAKRCYGV</sequence>
<dbReference type="InterPro" id="IPR001130">
    <property type="entry name" value="TatD-like"/>
</dbReference>
<name>A0A3A3GKC9_PANTH</name>
<feature type="binding site" evidence="2">
    <location>
        <position position="177"/>
    </location>
    <ligand>
        <name>a divalent metal cation</name>
        <dbReference type="ChEBI" id="CHEBI:60240"/>
        <label>2</label>
    </ligand>
</feature>
<evidence type="ECO:0000256" key="1">
    <source>
        <dbReference type="ARBA" id="ARBA00022801"/>
    </source>
</evidence>
<feature type="binding site" evidence="2">
    <location>
        <position position="21"/>
    </location>
    <ligand>
        <name>a divalent metal cation</name>
        <dbReference type="ChEBI" id="CHEBI:60240"/>
        <label>1</label>
    </ligand>
</feature>
<evidence type="ECO:0000256" key="2">
    <source>
        <dbReference type="PIRSR" id="PIRSR005902-1"/>
    </source>
</evidence>
<dbReference type="Gene3D" id="3.20.20.140">
    <property type="entry name" value="Metal-dependent hydrolases"/>
    <property type="match status" value="1"/>
</dbReference>
<dbReference type="Proteomes" id="UP000266177">
    <property type="component" value="Unassembled WGS sequence"/>
</dbReference>
<dbReference type="EMBL" id="QYZD01000005">
    <property type="protein sequence ID" value="RJG24953.1"/>
    <property type="molecule type" value="Genomic_DNA"/>
</dbReference>
<proteinExistence type="predicted"/>
<dbReference type="AlphaFoldDB" id="A0A3A3GKC9"/>
<feature type="binding site" evidence="2">
    <location>
        <position position="153"/>
    </location>
    <ligand>
        <name>a divalent metal cation</name>
        <dbReference type="ChEBI" id="CHEBI:60240"/>
        <label>2</label>
    </ligand>
</feature>
<dbReference type="PANTHER" id="PTHR46124">
    <property type="entry name" value="D-AMINOACYL-TRNA DEACYLASE"/>
    <property type="match status" value="1"/>
</dbReference>
<protein>
    <submittedName>
        <fullName evidence="3">TatD family deoxyribonuclease</fullName>
    </submittedName>
</protein>